<proteinExistence type="predicted"/>
<dbReference type="Proteomes" id="UP000008909">
    <property type="component" value="Unassembled WGS sequence"/>
</dbReference>
<evidence type="ECO:0000313" key="1">
    <source>
        <dbReference type="EMBL" id="GAA49393.1"/>
    </source>
</evidence>
<evidence type="ECO:0000313" key="2">
    <source>
        <dbReference type="Proteomes" id="UP000008909"/>
    </source>
</evidence>
<protein>
    <submittedName>
        <fullName evidence="1">Uncharacterized protein</fullName>
    </submittedName>
</protein>
<dbReference type="EMBL" id="DF142956">
    <property type="protein sequence ID" value="GAA49393.1"/>
    <property type="molecule type" value="Genomic_DNA"/>
</dbReference>
<keyword evidence="2" id="KW-1185">Reference proteome</keyword>
<name>G7Y8V8_CLOSI</name>
<accession>G7Y8V8</accession>
<sequence>MYSAGGALSDIDPGLSDRRVVEFEGIEKRIRRSQSKLGKTLKRGLWEDYLNQNEVNANSKIPISIHNYRHFPTSHRHWLTADGSQLDVMHKFTEYKEAIPASSEEAISVRKIAYTTCKYSRSLTVSHSDGGPKEFEWECTSENLQARTYQFGFLRLFPLSGNPQLFFASYKRIGLILPVDGPKESENQSWAVKYFSDFLLRYSRYRVVPAATSFSPMSHWSSWQQSEVLTLTDKVLTTESHKNDCVQSFGTTPIKCKAPFKHFFVRYSSLAVHTLGHAGKVLTGGLSIDTTRTIYWIAVRGIGQYNVSLECERAVVSCSSLIKKLGDLSTKSPSSAYKMVLCFKNADYVQSGGEVISLEGYDVFRNGYYLGRIFVTYLKRAFCESSIQYHNMKLGLALTNPTALAIRC</sequence>
<reference key="2">
    <citation type="submission" date="2011-10" db="EMBL/GenBank/DDBJ databases">
        <title>The genome and transcriptome sequence of Clonorchis sinensis provide insights into the carcinogenic liver fluke.</title>
        <authorList>
            <person name="Wang X."/>
            <person name="Huang Y."/>
            <person name="Chen W."/>
            <person name="Liu H."/>
            <person name="Guo L."/>
            <person name="Chen Y."/>
            <person name="Luo F."/>
            <person name="Zhou W."/>
            <person name="Sun J."/>
            <person name="Mao Q."/>
            <person name="Liang P."/>
            <person name="Zhou C."/>
            <person name="Tian Y."/>
            <person name="Men J."/>
            <person name="Lv X."/>
            <person name="Huang L."/>
            <person name="Zhou J."/>
            <person name="Hu Y."/>
            <person name="Li R."/>
            <person name="Zhang F."/>
            <person name="Lei H."/>
            <person name="Li X."/>
            <person name="Hu X."/>
            <person name="Liang C."/>
            <person name="Xu J."/>
            <person name="Wu Z."/>
            <person name="Yu X."/>
        </authorList>
    </citation>
    <scope>NUCLEOTIDE SEQUENCE</scope>
    <source>
        <strain>Henan</strain>
    </source>
</reference>
<dbReference type="AlphaFoldDB" id="G7Y8V8"/>
<gene>
    <name evidence="1" type="ORF">CLF_103002</name>
</gene>
<organism evidence="1 2">
    <name type="scientific">Clonorchis sinensis</name>
    <name type="common">Chinese liver fluke</name>
    <dbReference type="NCBI Taxonomy" id="79923"/>
    <lineage>
        <taxon>Eukaryota</taxon>
        <taxon>Metazoa</taxon>
        <taxon>Spiralia</taxon>
        <taxon>Lophotrochozoa</taxon>
        <taxon>Platyhelminthes</taxon>
        <taxon>Trematoda</taxon>
        <taxon>Digenea</taxon>
        <taxon>Opisthorchiida</taxon>
        <taxon>Opisthorchiata</taxon>
        <taxon>Opisthorchiidae</taxon>
        <taxon>Clonorchis</taxon>
    </lineage>
</organism>
<reference evidence="1" key="1">
    <citation type="journal article" date="2011" name="Genome Biol.">
        <title>The draft genome of the carcinogenic human liver fluke Clonorchis sinensis.</title>
        <authorList>
            <person name="Wang X."/>
            <person name="Chen W."/>
            <person name="Huang Y."/>
            <person name="Sun J."/>
            <person name="Men J."/>
            <person name="Liu H."/>
            <person name="Luo F."/>
            <person name="Guo L."/>
            <person name="Lv X."/>
            <person name="Deng C."/>
            <person name="Zhou C."/>
            <person name="Fan Y."/>
            <person name="Li X."/>
            <person name="Huang L."/>
            <person name="Hu Y."/>
            <person name="Liang C."/>
            <person name="Hu X."/>
            <person name="Xu J."/>
            <person name="Yu X."/>
        </authorList>
    </citation>
    <scope>NUCLEOTIDE SEQUENCE [LARGE SCALE GENOMIC DNA]</scope>
    <source>
        <strain evidence="1">Henan</strain>
    </source>
</reference>